<dbReference type="Gene3D" id="3.90.1200.10">
    <property type="match status" value="1"/>
</dbReference>
<protein>
    <submittedName>
        <fullName evidence="2">Phosphotransferase</fullName>
    </submittedName>
</protein>
<keyword evidence="2" id="KW-0808">Transferase</keyword>
<feature type="domain" description="Aminoglycoside phosphotransferase" evidence="1">
    <location>
        <begin position="48"/>
        <end position="277"/>
    </location>
</feature>
<dbReference type="EMBL" id="WJNH01000006">
    <property type="protein sequence ID" value="MRG86802.1"/>
    <property type="molecule type" value="Genomic_DNA"/>
</dbReference>
<organism evidence="2 3">
    <name type="scientific">Salinibacillus xinjiangensis</name>
    <dbReference type="NCBI Taxonomy" id="1229268"/>
    <lineage>
        <taxon>Bacteria</taxon>
        <taxon>Bacillati</taxon>
        <taxon>Bacillota</taxon>
        <taxon>Bacilli</taxon>
        <taxon>Bacillales</taxon>
        <taxon>Bacillaceae</taxon>
        <taxon>Salinibacillus</taxon>
    </lineage>
</organism>
<evidence type="ECO:0000313" key="2">
    <source>
        <dbReference type="EMBL" id="MRG86802.1"/>
    </source>
</evidence>
<dbReference type="InterPro" id="IPR011009">
    <property type="entry name" value="Kinase-like_dom_sf"/>
</dbReference>
<dbReference type="SUPFAM" id="SSF56112">
    <property type="entry name" value="Protein kinase-like (PK-like)"/>
    <property type="match status" value="1"/>
</dbReference>
<reference evidence="2 3" key="1">
    <citation type="submission" date="2019-11" db="EMBL/GenBank/DDBJ databases">
        <authorList>
            <person name="Li J."/>
        </authorList>
    </citation>
    <scope>NUCLEOTIDE SEQUENCE [LARGE SCALE GENOMIC DNA]</scope>
    <source>
        <strain evidence="2 3">J4</strain>
    </source>
</reference>
<dbReference type="InterPro" id="IPR052898">
    <property type="entry name" value="ACAD10-like"/>
</dbReference>
<evidence type="ECO:0000313" key="3">
    <source>
        <dbReference type="Proteomes" id="UP000480185"/>
    </source>
</evidence>
<dbReference type="PANTHER" id="PTHR47829">
    <property type="entry name" value="HYDROLASE, PUTATIVE (AFU_ORTHOLOGUE AFUA_1G12880)-RELATED"/>
    <property type="match status" value="1"/>
</dbReference>
<dbReference type="OrthoDB" id="3806873at2"/>
<dbReference type="Pfam" id="PF01636">
    <property type="entry name" value="APH"/>
    <property type="match status" value="1"/>
</dbReference>
<sequence length="365" mass="41992">MRSRRVNVTIQSNKDTIPVRKGEELEIHKLEDYIREHIDNLPEESLQIEQFPSGHSNLTYLLKIGDWEAVLRRPPLGPVAPKAHDMKRESTILKSIHPYFSLSPKPYLYEDDKELLGAPFFIMERRQGVVLDTEFPKGVEATPENGALISETMVKTLADLHKINYKQTDLVHITKPDGFMERQVKGWNGRYEKAKTDDVEGVEELMMWLEDHVPAASEATIIHYDFKLNNAMFNPNDLTEMTGLFDWEMTTVGDPLADLGVTLSYWLEDSDPELLKQGFGKPSVTVQPGFYTRREFAERYATLTGRDVSDLSFYVTFAYFKLAVIVQQIYYRYHKGQTHDKRFAKFNQTAKALINHANQIAQKGV</sequence>
<dbReference type="GO" id="GO:0016740">
    <property type="term" value="F:transferase activity"/>
    <property type="evidence" value="ECO:0007669"/>
    <property type="project" value="UniProtKB-KW"/>
</dbReference>
<dbReference type="InterPro" id="IPR041726">
    <property type="entry name" value="ACAD10_11_N"/>
</dbReference>
<gene>
    <name evidence="2" type="ORF">GH754_10825</name>
</gene>
<dbReference type="AlphaFoldDB" id="A0A6G1X788"/>
<proteinExistence type="predicted"/>
<evidence type="ECO:0000259" key="1">
    <source>
        <dbReference type="Pfam" id="PF01636"/>
    </source>
</evidence>
<accession>A0A6G1X788</accession>
<dbReference type="Proteomes" id="UP000480185">
    <property type="component" value="Unassembled WGS sequence"/>
</dbReference>
<dbReference type="Gene3D" id="3.30.200.20">
    <property type="entry name" value="Phosphorylase Kinase, domain 1"/>
    <property type="match status" value="1"/>
</dbReference>
<keyword evidence="3" id="KW-1185">Reference proteome</keyword>
<name>A0A6G1X788_9BACI</name>
<dbReference type="InterPro" id="IPR002575">
    <property type="entry name" value="Aminoglycoside_PTrfase"/>
</dbReference>
<dbReference type="PANTHER" id="PTHR47829:SF1">
    <property type="entry name" value="HAD FAMILY PHOSPHATASE"/>
    <property type="match status" value="1"/>
</dbReference>
<comment type="caution">
    <text evidence="2">The sequence shown here is derived from an EMBL/GenBank/DDBJ whole genome shotgun (WGS) entry which is preliminary data.</text>
</comment>
<dbReference type="CDD" id="cd05154">
    <property type="entry name" value="ACAD10_11_N-like"/>
    <property type="match status" value="1"/>
</dbReference>